<sequence>MKKFIFGVILTFLYIVVVAQDNGENTLSMQLTIPQAEEIFLENNLQLIAEKQNIEISKAEIIQAKAWPNPEVGIEIAMYDNQDNIWFRTDTDAQRVVDISQMIETAGKRRKRTNIAKIEAEITEYEFYNTLRELRSELRTELVELHYAQQKADSYLIAIEPVEKLVEVYKEQAEKGNVARAELVRLKALLLDARKGWLDIVQESADIEAHIKMLLNVQPNVSLDIIIPTIQPNDSTPNPELWSTLAQDHRVDFKIENIRLNQSAESLALAKAEAVPDLHIGTMYDRRGAHQSDYWALQIAFDLPVWDRNKGGIQAARIEQEQQQVKLNEAEKQLTIDVYTAAQKLNQVRTLYEQLDPELSSEMKEVMNSVTRSYQSKQLSLLEFIDFFESYRDNLGQWFDTEMSLFNAQENVNYTVGKDIYPIQ</sequence>
<dbReference type="PANTHER" id="PTHR30203:SF23">
    <property type="entry name" value="OUTER MEMBRANE EFFLUX PROTEIN"/>
    <property type="match status" value="1"/>
</dbReference>
<accession>A0A7X8SN35</accession>
<dbReference type="InterPro" id="IPR010131">
    <property type="entry name" value="MdtP/NodT-like"/>
</dbReference>
<comment type="similarity">
    <text evidence="1">Belongs to the outer membrane factor (OMF) (TC 1.B.17) family.</text>
</comment>
<keyword evidence="3" id="KW-1185">Reference proteome</keyword>
<evidence type="ECO:0000313" key="2">
    <source>
        <dbReference type="EMBL" id="NLR93261.1"/>
    </source>
</evidence>
<reference evidence="2 3" key="1">
    <citation type="submission" date="2020-04" db="EMBL/GenBank/DDBJ databases">
        <title>Flammeovirga sp. SR4, a novel species isolated from seawater.</title>
        <authorList>
            <person name="Wang X."/>
        </authorList>
    </citation>
    <scope>NUCLEOTIDE SEQUENCE [LARGE SCALE GENOMIC DNA]</scope>
    <source>
        <strain evidence="2 3">SR4</strain>
    </source>
</reference>
<dbReference type="GO" id="GO:0015562">
    <property type="term" value="F:efflux transmembrane transporter activity"/>
    <property type="evidence" value="ECO:0007669"/>
    <property type="project" value="InterPro"/>
</dbReference>
<dbReference type="InterPro" id="IPR003423">
    <property type="entry name" value="OMP_efflux"/>
</dbReference>
<gene>
    <name evidence="2" type="ORF">HGP29_18810</name>
</gene>
<dbReference type="EMBL" id="JABAIL010000005">
    <property type="protein sequence ID" value="NLR93261.1"/>
    <property type="molecule type" value="Genomic_DNA"/>
</dbReference>
<protein>
    <submittedName>
        <fullName evidence="2">TolC family protein</fullName>
    </submittedName>
</protein>
<organism evidence="2 3">
    <name type="scientific">Flammeovirga agarivorans</name>
    <dbReference type="NCBI Taxonomy" id="2726742"/>
    <lineage>
        <taxon>Bacteria</taxon>
        <taxon>Pseudomonadati</taxon>
        <taxon>Bacteroidota</taxon>
        <taxon>Cytophagia</taxon>
        <taxon>Cytophagales</taxon>
        <taxon>Flammeovirgaceae</taxon>
        <taxon>Flammeovirga</taxon>
    </lineage>
</organism>
<dbReference type="SUPFAM" id="SSF56954">
    <property type="entry name" value="Outer membrane efflux proteins (OEP)"/>
    <property type="match status" value="1"/>
</dbReference>
<proteinExistence type="inferred from homology"/>
<dbReference type="PANTHER" id="PTHR30203">
    <property type="entry name" value="OUTER MEMBRANE CATION EFFLUX PROTEIN"/>
    <property type="match status" value="1"/>
</dbReference>
<dbReference type="Proteomes" id="UP000585050">
    <property type="component" value="Unassembled WGS sequence"/>
</dbReference>
<evidence type="ECO:0000313" key="3">
    <source>
        <dbReference type="Proteomes" id="UP000585050"/>
    </source>
</evidence>
<evidence type="ECO:0000256" key="1">
    <source>
        <dbReference type="ARBA" id="ARBA00007613"/>
    </source>
</evidence>
<dbReference type="AlphaFoldDB" id="A0A7X8SN35"/>
<comment type="caution">
    <text evidence="2">The sequence shown here is derived from an EMBL/GenBank/DDBJ whole genome shotgun (WGS) entry which is preliminary data.</text>
</comment>
<dbReference type="RefSeq" id="WP_168883957.1">
    <property type="nucleotide sequence ID" value="NZ_JABAIL010000005.1"/>
</dbReference>
<dbReference type="Pfam" id="PF02321">
    <property type="entry name" value="OEP"/>
    <property type="match status" value="1"/>
</dbReference>
<name>A0A7X8SN35_9BACT</name>
<dbReference type="Gene3D" id="1.20.1600.10">
    <property type="entry name" value="Outer membrane efflux proteins (OEP)"/>
    <property type="match status" value="1"/>
</dbReference>